<dbReference type="EMBL" id="NEXX01000001">
    <property type="protein sequence ID" value="OUY08909.1"/>
    <property type="molecule type" value="Genomic_DNA"/>
</dbReference>
<feature type="transmembrane region" description="Helical" evidence="7">
    <location>
        <begin position="364"/>
        <end position="384"/>
    </location>
</feature>
<dbReference type="InterPro" id="IPR011701">
    <property type="entry name" value="MFS"/>
</dbReference>
<evidence type="ECO:0000259" key="8">
    <source>
        <dbReference type="PROSITE" id="PS50850"/>
    </source>
</evidence>
<keyword evidence="6 7" id="KW-0472">Membrane</keyword>
<sequence>MKPKPRPSVYEAKVAPEFRIVLWLAALGFFMQALDATIVNTALPRIALSLNVDPLQMHNVVIAYVLTVAALIPVSGWLADRFGIRNVYLCAIAMFTLASLACALSQNYQQLIIARIFQGIGGAFLLPVGRLALLRILPRTQFLAAMAFISIPGLIGPMLGPMLGGFMVEYATWHWIFLINLPIGLLGMIFTCTHMPNVKLENLPRFDYAGFVLLVTMMVALTMGLEGFSQGTWSLIQVFSVLVLGIFAGLLYMRHAKRDTRAIFRASLFQDIRFKIGILGNIFTRLGSASIPFILPLSLQLALDFSPFQAGLMMMPLVFGSIVIKRFTTLTIQKYGYYRVLMVNTLLVGFGIMSFAALDLHPNIYTQAIHFFLFGCVNSMQFTAMNTLTLKDLSQEQSANGNSLLSMVINMCMSMGVALVGVLLHYFEKIGAHLPLLWSFQHTYIVLGAITVLASLVFRQLKKVQLPQKSAPQ</sequence>
<feature type="transmembrane region" description="Helical" evidence="7">
    <location>
        <begin position="307"/>
        <end position="324"/>
    </location>
</feature>
<evidence type="ECO:0000256" key="3">
    <source>
        <dbReference type="ARBA" id="ARBA00022475"/>
    </source>
</evidence>
<feature type="transmembrane region" description="Helical" evidence="7">
    <location>
        <begin position="274"/>
        <end position="295"/>
    </location>
</feature>
<dbReference type="GO" id="GO:0005886">
    <property type="term" value="C:plasma membrane"/>
    <property type="evidence" value="ECO:0007669"/>
    <property type="project" value="UniProtKB-SubCell"/>
</dbReference>
<evidence type="ECO:0000256" key="7">
    <source>
        <dbReference type="SAM" id="Phobius"/>
    </source>
</evidence>
<dbReference type="AlphaFoldDB" id="A0A1Z9Z392"/>
<feature type="transmembrane region" description="Helical" evidence="7">
    <location>
        <begin position="206"/>
        <end position="225"/>
    </location>
</feature>
<feature type="transmembrane region" description="Helical" evidence="7">
    <location>
        <begin position="112"/>
        <end position="133"/>
    </location>
</feature>
<keyword evidence="5 7" id="KW-1133">Transmembrane helix</keyword>
<evidence type="ECO:0000256" key="6">
    <source>
        <dbReference type="ARBA" id="ARBA00023136"/>
    </source>
</evidence>
<dbReference type="PANTHER" id="PTHR42718:SF46">
    <property type="entry name" value="BLR6921 PROTEIN"/>
    <property type="match status" value="1"/>
</dbReference>
<comment type="subcellular location">
    <subcellularLocation>
        <location evidence="1">Cell membrane</location>
        <topology evidence="1">Multi-pass membrane protein</topology>
    </subcellularLocation>
</comment>
<organism evidence="9 10">
    <name type="scientific">Acinetobacter populi</name>
    <dbReference type="NCBI Taxonomy" id="1582270"/>
    <lineage>
        <taxon>Bacteria</taxon>
        <taxon>Pseudomonadati</taxon>
        <taxon>Pseudomonadota</taxon>
        <taxon>Gammaproteobacteria</taxon>
        <taxon>Moraxellales</taxon>
        <taxon>Moraxellaceae</taxon>
        <taxon>Acinetobacter</taxon>
    </lineage>
</organism>
<dbReference type="CDD" id="cd17503">
    <property type="entry name" value="MFS_LmrB_MDR_like"/>
    <property type="match status" value="1"/>
</dbReference>
<comment type="caution">
    <text evidence="9">The sequence shown here is derived from an EMBL/GenBank/DDBJ whole genome shotgun (WGS) entry which is preliminary data.</text>
</comment>
<keyword evidence="4 7" id="KW-0812">Transmembrane</keyword>
<name>A0A1Z9Z392_9GAMM</name>
<dbReference type="InterPro" id="IPR020846">
    <property type="entry name" value="MFS_dom"/>
</dbReference>
<keyword evidence="3" id="KW-1003">Cell membrane</keyword>
<evidence type="ECO:0000256" key="2">
    <source>
        <dbReference type="ARBA" id="ARBA00022448"/>
    </source>
</evidence>
<dbReference type="PANTHER" id="PTHR42718">
    <property type="entry name" value="MAJOR FACILITATOR SUPERFAMILY MULTIDRUG TRANSPORTER MFSC"/>
    <property type="match status" value="1"/>
</dbReference>
<dbReference type="OrthoDB" id="9812221at2"/>
<keyword evidence="10" id="KW-1185">Reference proteome</keyword>
<evidence type="ECO:0000256" key="5">
    <source>
        <dbReference type="ARBA" id="ARBA00022989"/>
    </source>
</evidence>
<protein>
    <submittedName>
        <fullName evidence="9">MFS transporter</fullName>
    </submittedName>
</protein>
<feature type="domain" description="Major facilitator superfamily (MFS) profile" evidence="8">
    <location>
        <begin position="21"/>
        <end position="466"/>
    </location>
</feature>
<evidence type="ECO:0000256" key="4">
    <source>
        <dbReference type="ARBA" id="ARBA00022692"/>
    </source>
</evidence>
<dbReference type="Gene3D" id="1.20.1250.20">
    <property type="entry name" value="MFS general substrate transporter like domains"/>
    <property type="match status" value="1"/>
</dbReference>
<feature type="transmembrane region" description="Helical" evidence="7">
    <location>
        <begin position="404"/>
        <end position="427"/>
    </location>
</feature>
<dbReference type="Gene3D" id="1.20.1720.10">
    <property type="entry name" value="Multidrug resistance protein D"/>
    <property type="match status" value="1"/>
</dbReference>
<dbReference type="SUPFAM" id="SSF103473">
    <property type="entry name" value="MFS general substrate transporter"/>
    <property type="match status" value="1"/>
</dbReference>
<feature type="transmembrane region" description="Helical" evidence="7">
    <location>
        <begin position="142"/>
        <end position="160"/>
    </location>
</feature>
<feature type="transmembrane region" description="Helical" evidence="7">
    <location>
        <begin position="231"/>
        <end position="253"/>
    </location>
</feature>
<dbReference type="Pfam" id="PF07690">
    <property type="entry name" value="MFS_1"/>
    <property type="match status" value="2"/>
</dbReference>
<dbReference type="Proteomes" id="UP000196536">
    <property type="component" value="Unassembled WGS sequence"/>
</dbReference>
<feature type="transmembrane region" description="Helical" evidence="7">
    <location>
        <begin position="172"/>
        <end position="194"/>
    </location>
</feature>
<dbReference type="PROSITE" id="PS50850">
    <property type="entry name" value="MFS"/>
    <property type="match status" value="1"/>
</dbReference>
<proteinExistence type="predicted"/>
<dbReference type="NCBIfam" id="NF007799">
    <property type="entry name" value="PRK10504.1"/>
    <property type="match status" value="1"/>
</dbReference>
<reference evidence="9 10" key="1">
    <citation type="submission" date="2017-05" db="EMBL/GenBank/DDBJ databases">
        <title>Acinetobacter populi ANC 5415 (= PBJ7), whole genome shotgun sequencing project.</title>
        <authorList>
            <person name="Nemec A."/>
            <person name="Radolfova-Krizova L."/>
        </authorList>
    </citation>
    <scope>NUCLEOTIDE SEQUENCE [LARGE SCALE GENOMIC DNA]</scope>
    <source>
        <strain evidence="9 10">PBJ7</strain>
    </source>
</reference>
<feature type="transmembrane region" description="Helical" evidence="7">
    <location>
        <begin position="86"/>
        <end position="106"/>
    </location>
</feature>
<dbReference type="InterPro" id="IPR036259">
    <property type="entry name" value="MFS_trans_sf"/>
</dbReference>
<feature type="transmembrane region" description="Helical" evidence="7">
    <location>
        <begin position="336"/>
        <end position="358"/>
    </location>
</feature>
<evidence type="ECO:0000256" key="1">
    <source>
        <dbReference type="ARBA" id="ARBA00004651"/>
    </source>
</evidence>
<dbReference type="GO" id="GO:0022857">
    <property type="term" value="F:transmembrane transporter activity"/>
    <property type="evidence" value="ECO:0007669"/>
    <property type="project" value="InterPro"/>
</dbReference>
<feature type="transmembrane region" description="Helical" evidence="7">
    <location>
        <begin position="60"/>
        <end position="79"/>
    </location>
</feature>
<dbReference type="RefSeq" id="WP_087619564.1">
    <property type="nucleotide sequence ID" value="NZ_NEXX01000001.1"/>
</dbReference>
<accession>A0A1Z9Z392</accession>
<evidence type="ECO:0000313" key="9">
    <source>
        <dbReference type="EMBL" id="OUY08909.1"/>
    </source>
</evidence>
<gene>
    <name evidence="9" type="ORF">CAP51_04655</name>
</gene>
<feature type="transmembrane region" description="Helical" evidence="7">
    <location>
        <begin position="439"/>
        <end position="458"/>
    </location>
</feature>
<evidence type="ECO:0000313" key="10">
    <source>
        <dbReference type="Proteomes" id="UP000196536"/>
    </source>
</evidence>
<keyword evidence="2" id="KW-0813">Transport</keyword>
<dbReference type="PRINTS" id="PR01036">
    <property type="entry name" value="TCRTETB"/>
</dbReference>